<dbReference type="AlphaFoldDB" id="X1T2N6"/>
<feature type="domain" description="Peptidoglycan recognition protein family" evidence="3">
    <location>
        <begin position="122"/>
        <end position="260"/>
    </location>
</feature>
<feature type="domain" description="N-acetylmuramoyl-L-alanine amidase" evidence="2">
    <location>
        <begin position="125"/>
        <end position="268"/>
    </location>
</feature>
<dbReference type="InterPro" id="IPR002502">
    <property type="entry name" value="Amidase_domain"/>
</dbReference>
<gene>
    <name evidence="4" type="ORF">S12H4_15049</name>
</gene>
<dbReference type="Pfam" id="PF01510">
    <property type="entry name" value="Amidase_2"/>
    <property type="match status" value="1"/>
</dbReference>
<sequence length="285" mass="31538">CNFIIKGFAEDNAAPFASNGSNRPSTREKTKAEVQWFIGHVEAGILLGDHWTAQSVYESPEIKDIIQEIVDRKGWEGGAAQKLGLVIESHHSQSVKYIVDYSKGGAGKWAAKLIIAWQKIRRSTTRRKDLKAYDKANYPEFIIIHHSGTARDGTKFITVKNAHIGYGWEDIGYHKWICGAADGDGILKQGRPDNEIGAHCNDNKMNYRSIGACVCGNFHSTGLNETPTTAQLATLQKLLDDIRRQRGIPKERVFGHSEVPGAATDCPGDNLLPYIVNYRETGSLT</sequence>
<dbReference type="PANTHER" id="PTHR11022">
    <property type="entry name" value="PEPTIDOGLYCAN RECOGNITION PROTEIN"/>
    <property type="match status" value="1"/>
</dbReference>
<dbReference type="InterPro" id="IPR036505">
    <property type="entry name" value="Amidase/PGRP_sf"/>
</dbReference>
<dbReference type="GO" id="GO:0009253">
    <property type="term" value="P:peptidoglycan catabolic process"/>
    <property type="evidence" value="ECO:0007669"/>
    <property type="project" value="InterPro"/>
</dbReference>
<protein>
    <recommendedName>
        <fullName evidence="5">N-acetylmuramoyl-L-alanine amidase domain-containing protein</fullName>
    </recommendedName>
</protein>
<dbReference type="CDD" id="cd06583">
    <property type="entry name" value="PGRP"/>
    <property type="match status" value="1"/>
</dbReference>
<dbReference type="InterPro" id="IPR015510">
    <property type="entry name" value="PGRP"/>
</dbReference>
<comment type="similarity">
    <text evidence="1">Belongs to the N-acetylmuramoyl-L-alanine amidase 2 family.</text>
</comment>
<evidence type="ECO:0000313" key="4">
    <source>
        <dbReference type="EMBL" id="GAI85656.1"/>
    </source>
</evidence>
<reference evidence="4" key="1">
    <citation type="journal article" date="2014" name="Front. Microbiol.">
        <title>High frequency of phylogenetically diverse reductive dehalogenase-homologous genes in deep subseafloor sedimentary metagenomes.</title>
        <authorList>
            <person name="Kawai M."/>
            <person name="Futagami T."/>
            <person name="Toyoda A."/>
            <person name="Takaki Y."/>
            <person name="Nishi S."/>
            <person name="Hori S."/>
            <person name="Arai W."/>
            <person name="Tsubouchi T."/>
            <person name="Morono Y."/>
            <person name="Uchiyama I."/>
            <person name="Ito T."/>
            <person name="Fujiyama A."/>
            <person name="Inagaki F."/>
            <person name="Takami H."/>
        </authorList>
    </citation>
    <scope>NUCLEOTIDE SEQUENCE</scope>
    <source>
        <strain evidence="4">Expedition CK06-06</strain>
    </source>
</reference>
<dbReference type="SMART" id="SM00701">
    <property type="entry name" value="PGRP"/>
    <property type="match status" value="1"/>
</dbReference>
<feature type="non-terminal residue" evidence="4">
    <location>
        <position position="1"/>
    </location>
</feature>
<accession>X1T2N6</accession>
<evidence type="ECO:0000259" key="2">
    <source>
        <dbReference type="SMART" id="SM00644"/>
    </source>
</evidence>
<dbReference type="GO" id="GO:0008745">
    <property type="term" value="F:N-acetylmuramoyl-L-alanine amidase activity"/>
    <property type="evidence" value="ECO:0007669"/>
    <property type="project" value="InterPro"/>
</dbReference>
<name>X1T2N6_9ZZZZ</name>
<dbReference type="InterPro" id="IPR006619">
    <property type="entry name" value="PGRP_domain_met/bac"/>
</dbReference>
<evidence type="ECO:0000259" key="3">
    <source>
        <dbReference type="SMART" id="SM00701"/>
    </source>
</evidence>
<proteinExistence type="inferred from homology"/>
<organism evidence="4">
    <name type="scientific">marine sediment metagenome</name>
    <dbReference type="NCBI Taxonomy" id="412755"/>
    <lineage>
        <taxon>unclassified sequences</taxon>
        <taxon>metagenomes</taxon>
        <taxon>ecological metagenomes</taxon>
    </lineage>
</organism>
<dbReference type="PANTHER" id="PTHR11022:SF41">
    <property type="entry name" value="PEPTIDOGLYCAN-RECOGNITION PROTEIN LC-RELATED"/>
    <property type="match status" value="1"/>
</dbReference>
<dbReference type="Gene3D" id="3.40.80.10">
    <property type="entry name" value="Peptidoglycan recognition protein-like"/>
    <property type="match status" value="1"/>
</dbReference>
<dbReference type="SUPFAM" id="SSF55846">
    <property type="entry name" value="N-acetylmuramoyl-L-alanine amidase-like"/>
    <property type="match status" value="1"/>
</dbReference>
<comment type="caution">
    <text evidence="4">The sequence shown here is derived from an EMBL/GenBank/DDBJ whole genome shotgun (WGS) entry which is preliminary data.</text>
</comment>
<dbReference type="SMART" id="SM00644">
    <property type="entry name" value="Ami_2"/>
    <property type="match status" value="1"/>
</dbReference>
<evidence type="ECO:0000256" key="1">
    <source>
        <dbReference type="ARBA" id="ARBA00007553"/>
    </source>
</evidence>
<dbReference type="EMBL" id="BARW01007202">
    <property type="protein sequence ID" value="GAI85656.1"/>
    <property type="molecule type" value="Genomic_DNA"/>
</dbReference>
<evidence type="ECO:0008006" key="5">
    <source>
        <dbReference type="Google" id="ProtNLM"/>
    </source>
</evidence>
<dbReference type="GO" id="GO:0008270">
    <property type="term" value="F:zinc ion binding"/>
    <property type="evidence" value="ECO:0007669"/>
    <property type="project" value="InterPro"/>
</dbReference>